<feature type="domain" description="Protein kinase" evidence="7">
    <location>
        <begin position="26"/>
        <end position="318"/>
    </location>
</feature>
<protein>
    <submittedName>
        <fullName evidence="8">Calcium/calmodulin-dependent protein kinase I</fullName>
    </submittedName>
</protein>
<evidence type="ECO:0000313" key="8">
    <source>
        <dbReference type="EMBL" id="KAA3678036.1"/>
    </source>
</evidence>
<evidence type="ECO:0000256" key="6">
    <source>
        <dbReference type="ARBA" id="ARBA00022840"/>
    </source>
</evidence>
<dbReference type="Proteomes" id="UP000324629">
    <property type="component" value="Unassembled WGS sequence"/>
</dbReference>
<dbReference type="PANTHER" id="PTHR24349">
    <property type="entry name" value="SERINE/THREONINE-PROTEIN KINASE"/>
    <property type="match status" value="1"/>
</dbReference>
<dbReference type="InterPro" id="IPR050205">
    <property type="entry name" value="CDPK_Ser/Thr_kinases"/>
</dbReference>
<keyword evidence="4" id="KW-0547">Nucleotide-binding</keyword>
<dbReference type="SUPFAM" id="SSF56112">
    <property type="entry name" value="Protein kinase-like (PK-like)"/>
    <property type="match status" value="1"/>
</dbReference>
<keyword evidence="6" id="KW-0067">ATP-binding</keyword>
<dbReference type="EMBL" id="QNGE01001245">
    <property type="protein sequence ID" value="KAA3678036.1"/>
    <property type="molecule type" value="Genomic_DNA"/>
</dbReference>
<comment type="caution">
    <text evidence="8">The sequence shown here is derived from an EMBL/GenBank/DDBJ whole genome shotgun (WGS) entry which is preliminary data.</text>
</comment>
<accession>A0A5J4NR22</accession>
<dbReference type="GO" id="GO:0004674">
    <property type="term" value="F:protein serine/threonine kinase activity"/>
    <property type="evidence" value="ECO:0007669"/>
    <property type="project" value="UniProtKB-KW"/>
</dbReference>
<evidence type="ECO:0000259" key="7">
    <source>
        <dbReference type="PROSITE" id="PS50011"/>
    </source>
</evidence>
<evidence type="ECO:0000256" key="3">
    <source>
        <dbReference type="ARBA" id="ARBA00022679"/>
    </source>
</evidence>
<proteinExistence type="inferred from homology"/>
<keyword evidence="3" id="KW-0808">Transferase</keyword>
<sequence length="374" mass="42452">MLALQNVLTDLASVTLGVPVFDEEKLLIYRELYYDGFSSIIAARDLTSGAAVAVKKVEYAFMKPAPFPIRCLQRSFSRKVRQQVAKVRALSHNSVLKIIEFVVEPERIVIVTEMCMFGDLFNWMLQQAQLRVRDICLIIQYVQKVLSYLHSQNLIHGNLTPTHILFQAMSPQSVTVMPDLSIRNELVSLTAKAPPVFDCWAPEKMKDFLSLVAERKCLGKKTVEVAEDQPMHPYFEPTKSMDIWSVGCITHIALTGKPPFVANSVADMVNVIEGSEEKLKSPMLNRLSPLVEKQLNDTLAINPDDRPTAENSSDSHWFDDDITRADSRNILLTIEYDLLYTCRRYRTQGRRIFESVFSENSTVNDTTATDLVRD</sequence>
<dbReference type="SMART" id="SM00220">
    <property type="entry name" value="S_TKc"/>
    <property type="match status" value="1"/>
</dbReference>
<organism evidence="8 9">
    <name type="scientific">Paragonimus westermani</name>
    <dbReference type="NCBI Taxonomy" id="34504"/>
    <lineage>
        <taxon>Eukaryota</taxon>
        <taxon>Metazoa</taxon>
        <taxon>Spiralia</taxon>
        <taxon>Lophotrochozoa</taxon>
        <taxon>Platyhelminthes</taxon>
        <taxon>Trematoda</taxon>
        <taxon>Digenea</taxon>
        <taxon>Plagiorchiida</taxon>
        <taxon>Troglotremata</taxon>
        <taxon>Troglotrematidae</taxon>
        <taxon>Paragonimus</taxon>
    </lineage>
</organism>
<dbReference type="InterPro" id="IPR000719">
    <property type="entry name" value="Prot_kinase_dom"/>
</dbReference>
<evidence type="ECO:0000256" key="2">
    <source>
        <dbReference type="ARBA" id="ARBA00022527"/>
    </source>
</evidence>
<dbReference type="AlphaFoldDB" id="A0A5J4NR22"/>
<dbReference type="Gene3D" id="1.10.510.10">
    <property type="entry name" value="Transferase(Phosphotransferase) domain 1"/>
    <property type="match status" value="2"/>
</dbReference>
<name>A0A5J4NR22_9TREM</name>
<reference evidence="8 9" key="1">
    <citation type="journal article" date="2019" name="Gigascience">
        <title>Whole-genome sequence of the oriental lung fluke Paragonimus westermani.</title>
        <authorList>
            <person name="Oey H."/>
            <person name="Zakrzewski M."/>
            <person name="Narain K."/>
            <person name="Devi K.R."/>
            <person name="Agatsuma T."/>
            <person name="Nawaratna S."/>
            <person name="Gobert G.N."/>
            <person name="Jones M.K."/>
            <person name="Ragan M.A."/>
            <person name="McManus D.P."/>
            <person name="Krause L."/>
        </authorList>
    </citation>
    <scope>NUCLEOTIDE SEQUENCE [LARGE SCALE GENOMIC DNA]</scope>
    <source>
        <strain evidence="8 9">IND2009</strain>
    </source>
</reference>
<keyword evidence="9" id="KW-1185">Reference proteome</keyword>
<evidence type="ECO:0000256" key="4">
    <source>
        <dbReference type="ARBA" id="ARBA00022741"/>
    </source>
</evidence>
<keyword evidence="5 8" id="KW-0418">Kinase</keyword>
<dbReference type="Pfam" id="PF00069">
    <property type="entry name" value="Pkinase"/>
    <property type="match status" value="2"/>
</dbReference>
<evidence type="ECO:0000313" key="9">
    <source>
        <dbReference type="Proteomes" id="UP000324629"/>
    </source>
</evidence>
<gene>
    <name evidence="8" type="ORF">DEA37_0001087</name>
</gene>
<dbReference type="GO" id="GO:0005524">
    <property type="term" value="F:ATP binding"/>
    <property type="evidence" value="ECO:0007669"/>
    <property type="project" value="UniProtKB-KW"/>
</dbReference>
<evidence type="ECO:0000256" key="1">
    <source>
        <dbReference type="ARBA" id="ARBA00006692"/>
    </source>
</evidence>
<evidence type="ECO:0000256" key="5">
    <source>
        <dbReference type="ARBA" id="ARBA00022777"/>
    </source>
</evidence>
<dbReference type="PROSITE" id="PS50011">
    <property type="entry name" value="PROTEIN_KINASE_DOM"/>
    <property type="match status" value="1"/>
</dbReference>
<comment type="similarity">
    <text evidence="1">Belongs to the protein kinase superfamily. CAMK Ser/Thr protein kinase family.</text>
</comment>
<keyword evidence="2" id="KW-0723">Serine/threonine-protein kinase</keyword>
<dbReference type="InterPro" id="IPR011009">
    <property type="entry name" value="Kinase-like_dom_sf"/>
</dbReference>